<dbReference type="EMBL" id="KQ474076">
    <property type="protein sequence ID" value="KPV76456.1"/>
    <property type="molecule type" value="Genomic_DNA"/>
</dbReference>
<organism evidence="1 2">
    <name type="scientific">Rhodotorula graminis (strain WP1)</name>
    <dbReference type="NCBI Taxonomy" id="578459"/>
    <lineage>
        <taxon>Eukaryota</taxon>
        <taxon>Fungi</taxon>
        <taxon>Dikarya</taxon>
        <taxon>Basidiomycota</taxon>
        <taxon>Pucciniomycotina</taxon>
        <taxon>Microbotryomycetes</taxon>
        <taxon>Sporidiobolales</taxon>
        <taxon>Sporidiobolaceae</taxon>
        <taxon>Rhodotorula</taxon>
    </lineage>
</organism>
<dbReference type="OrthoDB" id="3260975at2759"/>
<keyword evidence="2" id="KW-1185">Reference proteome</keyword>
<gene>
    <name evidence="1" type="ORF">RHOBADRAFT_42790</name>
</gene>
<name>A0A194SAN5_RHOGW</name>
<feature type="non-terminal residue" evidence="1">
    <location>
        <position position="1"/>
    </location>
</feature>
<reference evidence="1 2" key="1">
    <citation type="journal article" date="2015" name="Front. Microbiol.">
        <title>Genome sequence of the plant growth promoting endophytic yeast Rhodotorula graminis WP1.</title>
        <authorList>
            <person name="Firrincieli A."/>
            <person name="Otillar R."/>
            <person name="Salamov A."/>
            <person name="Schmutz J."/>
            <person name="Khan Z."/>
            <person name="Redman R.S."/>
            <person name="Fleck N.D."/>
            <person name="Lindquist E."/>
            <person name="Grigoriev I.V."/>
            <person name="Doty S.L."/>
        </authorList>
    </citation>
    <scope>NUCLEOTIDE SEQUENCE [LARGE SCALE GENOMIC DNA]</scope>
    <source>
        <strain evidence="1 2">WP1</strain>
    </source>
</reference>
<dbReference type="GeneID" id="28974557"/>
<sequence length="376" mass="41916">ATQILLPKSAKPHDLVRKIDTLYEHATSFVKQYPSDKVDKEVTPYKLLAAAASASSSSQIAQWWNGPGKTIEWAEHLLAAKRRLLTHIEETVQQVSERFTEAANSFDWLKEYRNDDDVAVLPSVMYAARLSSILADVPGELGTGSWPFAVAAKAALPHWLDVRFDSRKEEDPLEILAAIRRLPKDAFRKRNEALAEMRTEMSALVAANRPAAAASGGALPNLAQAFRSTGSTAAYAPLPSERPAAQQGNIMPRYWEKLSNDERRSFLLAQFPLTPGTASVPSTACDKCSLVGHLSYACKSTSPVPAAKRNYRRQWRMVESEKRAKSRERDPPNWFTKPDRQVNLLGEVDELMWYEEDLFYPSQDDIDASLVEAGKA</sequence>
<accession>A0A194SAN5</accession>
<proteinExistence type="predicted"/>
<dbReference type="RefSeq" id="XP_018272505.1">
    <property type="nucleotide sequence ID" value="XM_018414109.1"/>
</dbReference>
<evidence type="ECO:0000313" key="1">
    <source>
        <dbReference type="EMBL" id="KPV76456.1"/>
    </source>
</evidence>
<protein>
    <submittedName>
        <fullName evidence="1">Uncharacterized protein</fullName>
    </submittedName>
</protein>
<dbReference type="AlphaFoldDB" id="A0A194SAN5"/>
<evidence type="ECO:0000313" key="2">
    <source>
        <dbReference type="Proteomes" id="UP000053890"/>
    </source>
</evidence>
<dbReference type="Proteomes" id="UP000053890">
    <property type="component" value="Unassembled WGS sequence"/>
</dbReference>